<dbReference type="AlphaFoldDB" id="A0A3N0B1S6"/>
<keyword evidence="1" id="KW-1133">Transmembrane helix</keyword>
<reference evidence="3" key="1">
    <citation type="submission" date="2018-05" db="EMBL/GenBank/DDBJ databases">
        <title>Genome Sequencing of selected type strains of the family Eggerthellaceae.</title>
        <authorList>
            <person name="Danylec N."/>
            <person name="Stoll D.A."/>
            <person name="Doetsch A."/>
            <person name="Huch M."/>
        </authorList>
    </citation>
    <scope>NUCLEOTIDE SEQUENCE [LARGE SCALE GENOMIC DNA]</scope>
    <source>
        <strain evidence="3">DSM 24851</strain>
    </source>
</reference>
<feature type="transmembrane region" description="Helical" evidence="1">
    <location>
        <begin position="67"/>
        <end position="85"/>
    </location>
</feature>
<organism evidence="2 3">
    <name type="scientific">Slackia equolifaciens</name>
    <dbReference type="NCBI Taxonomy" id="498718"/>
    <lineage>
        <taxon>Bacteria</taxon>
        <taxon>Bacillati</taxon>
        <taxon>Actinomycetota</taxon>
        <taxon>Coriobacteriia</taxon>
        <taxon>Eggerthellales</taxon>
        <taxon>Eggerthellaceae</taxon>
        <taxon>Slackia</taxon>
    </lineage>
</organism>
<comment type="caution">
    <text evidence="2">The sequence shown here is derived from an EMBL/GenBank/DDBJ whole genome shotgun (WGS) entry which is preliminary data.</text>
</comment>
<feature type="transmembrane region" description="Helical" evidence="1">
    <location>
        <begin position="133"/>
        <end position="166"/>
    </location>
</feature>
<keyword evidence="1" id="KW-0812">Transmembrane</keyword>
<accession>A0A3N0B1S6</accession>
<dbReference type="Proteomes" id="UP000269591">
    <property type="component" value="Unassembled WGS sequence"/>
</dbReference>
<feature type="transmembrane region" description="Helical" evidence="1">
    <location>
        <begin position="172"/>
        <end position="197"/>
    </location>
</feature>
<feature type="transmembrane region" description="Helical" evidence="1">
    <location>
        <begin position="209"/>
        <end position="231"/>
    </location>
</feature>
<sequence>MRLAPQQPAYYTRASSLAAGHNVRRLSPKQVPSSEMRYDVSAMKHTSLHTLGALVARDTRDALTHPLMLVMIAASLLMAWFFGALGTPPWTDEHEGIALWLALTLMIAPVFCGSTVSHVSIAVDRPTGTYLTLAAAGVSGGAIIASKVVASFVCSFITSAGMLALLHVPVDLAVYFLVSFVPAALPTLAICCILAVLSRNDDKMGPMSLFEMLPAIVPFVGFMIDSVRWAAVFFPTGPAAELFRAACGAPALFPVPVLVALWAFWVAASIAAVVWAGKRFDRELNARLLGEEGVR</sequence>
<dbReference type="GO" id="GO:0016020">
    <property type="term" value="C:membrane"/>
    <property type="evidence" value="ECO:0007669"/>
    <property type="project" value="UniProtKB-SubCell"/>
</dbReference>
<name>A0A3N0B1S6_9ACTN</name>
<evidence type="ECO:0000313" key="2">
    <source>
        <dbReference type="EMBL" id="RNL41093.1"/>
    </source>
</evidence>
<dbReference type="EMBL" id="QIBX01000003">
    <property type="protein sequence ID" value="RNL41093.1"/>
    <property type="molecule type" value="Genomic_DNA"/>
</dbReference>
<keyword evidence="3" id="KW-1185">Reference proteome</keyword>
<dbReference type="GO" id="GO:0140359">
    <property type="term" value="F:ABC-type transporter activity"/>
    <property type="evidence" value="ECO:0007669"/>
    <property type="project" value="InterPro"/>
</dbReference>
<keyword evidence="1" id="KW-0472">Membrane</keyword>
<evidence type="ECO:0000256" key="1">
    <source>
        <dbReference type="SAM" id="Phobius"/>
    </source>
</evidence>
<protein>
    <submittedName>
        <fullName evidence="2">Uncharacterized protein</fullName>
    </submittedName>
</protein>
<feature type="transmembrane region" description="Helical" evidence="1">
    <location>
        <begin position="97"/>
        <end position="121"/>
    </location>
</feature>
<gene>
    <name evidence="2" type="ORF">DMP06_03620</name>
</gene>
<feature type="transmembrane region" description="Helical" evidence="1">
    <location>
        <begin position="251"/>
        <end position="277"/>
    </location>
</feature>
<proteinExistence type="predicted"/>
<evidence type="ECO:0000313" key="3">
    <source>
        <dbReference type="Proteomes" id="UP000269591"/>
    </source>
</evidence>